<dbReference type="GO" id="GO:0016020">
    <property type="term" value="C:membrane"/>
    <property type="evidence" value="ECO:0007669"/>
    <property type="project" value="TreeGrafter"/>
</dbReference>
<dbReference type="Gene3D" id="3.20.20.370">
    <property type="entry name" value="Glycoside hydrolase/deacetylase"/>
    <property type="match status" value="1"/>
</dbReference>
<evidence type="ECO:0000313" key="5">
    <source>
        <dbReference type="EMBL" id="KAG0267022.1"/>
    </source>
</evidence>
<dbReference type="PROSITE" id="PS51677">
    <property type="entry name" value="NODB"/>
    <property type="match status" value="1"/>
</dbReference>
<dbReference type="GO" id="GO:0004099">
    <property type="term" value="F:chitin deacetylase activity"/>
    <property type="evidence" value="ECO:0007669"/>
    <property type="project" value="TreeGrafter"/>
</dbReference>
<dbReference type="SUPFAM" id="SSF88713">
    <property type="entry name" value="Glycoside hydrolase/deacetylase"/>
    <property type="match status" value="1"/>
</dbReference>
<keyword evidence="2" id="KW-0378">Hydrolase</keyword>
<dbReference type="EMBL" id="JAAAJA010000009">
    <property type="protein sequence ID" value="KAG0267022.1"/>
    <property type="molecule type" value="Genomic_DNA"/>
</dbReference>
<dbReference type="InterPro" id="IPR002509">
    <property type="entry name" value="NODB_dom"/>
</dbReference>
<name>A0A9P6QFY7_9FUNG</name>
<feature type="domain" description="NodB homology" evidence="4">
    <location>
        <begin position="94"/>
        <end position="284"/>
    </location>
</feature>
<dbReference type="InterPro" id="IPR050248">
    <property type="entry name" value="Polysacc_deacetylase_ArnD"/>
</dbReference>
<organism evidence="5 6">
    <name type="scientific">Mortierella polycephala</name>
    <dbReference type="NCBI Taxonomy" id="41804"/>
    <lineage>
        <taxon>Eukaryota</taxon>
        <taxon>Fungi</taxon>
        <taxon>Fungi incertae sedis</taxon>
        <taxon>Mucoromycota</taxon>
        <taxon>Mortierellomycotina</taxon>
        <taxon>Mortierellomycetes</taxon>
        <taxon>Mortierellales</taxon>
        <taxon>Mortierellaceae</taxon>
        <taxon>Mortierella</taxon>
    </lineage>
</organism>
<dbReference type="GO" id="GO:0005975">
    <property type="term" value="P:carbohydrate metabolic process"/>
    <property type="evidence" value="ECO:0007669"/>
    <property type="project" value="InterPro"/>
</dbReference>
<feature type="chain" id="PRO_5040176304" evidence="3">
    <location>
        <begin position="20"/>
        <end position="302"/>
    </location>
</feature>
<keyword evidence="6" id="KW-1185">Reference proteome</keyword>
<gene>
    <name evidence="5" type="primary">CDA2_14</name>
    <name evidence="5" type="ORF">BG011_009770</name>
</gene>
<dbReference type="PANTHER" id="PTHR10587:SF133">
    <property type="entry name" value="CHITIN DEACETYLASE 1-RELATED"/>
    <property type="match status" value="1"/>
</dbReference>
<evidence type="ECO:0000313" key="6">
    <source>
        <dbReference type="Proteomes" id="UP000726737"/>
    </source>
</evidence>
<reference evidence="5" key="1">
    <citation type="journal article" date="2020" name="Fungal Divers.">
        <title>Resolving the Mortierellaceae phylogeny through synthesis of multi-gene phylogenetics and phylogenomics.</title>
        <authorList>
            <person name="Vandepol N."/>
            <person name="Liber J."/>
            <person name="Desiro A."/>
            <person name="Na H."/>
            <person name="Kennedy M."/>
            <person name="Barry K."/>
            <person name="Grigoriev I.V."/>
            <person name="Miller A.N."/>
            <person name="O'Donnell K."/>
            <person name="Stajich J.E."/>
            <person name="Bonito G."/>
        </authorList>
    </citation>
    <scope>NUCLEOTIDE SEQUENCE</scope>
    <source>
        <strain evidence="5">KOD948</strain>
    </source>
</reference>
<dbReference type="AlphaFoldDB" id="A0A9P6QFY7"/>
<feature type="signal peptide" evidence="3">
    <location>
        <begin position="1"/>
        <end position="19"/>
    </location>
</feature>
<comment type="caution">
    <text evidence="5">The sequence shown here is derived from an EMBL/GenBank/DDBJ whole genome shotgun (WGS) entry which is preliminary data.</text>
</comment>
<protein>
    <submittedName>
        <fullName evidence="5">Chitin deacetylase</fullName>
    </submittedName>
</protein>
<evidence type="ECO:0000256" key="3">
    <source>
        <dbReference type="SAM" id="SignalP"/>
    </source>
</evidence>
<keyword evidence="3" id="KW-0732">Signal</keyword>
<sequence length="302" mass="34010">MLPLSSLSLLLLALVAVNADIQVIPGYPPIDQVPETNSPQVQAWLKKIDLTRAPKIPLGEGDPPLCPPAPFPGRCNWICDQCPANDLVNCRSRNTWAITFDDGPHVVTPTLLDFLKTERISASFFLVGSHVVQRPDTVRRQIAEGHHIASHTWSHRGLTTLTNEQIVAEMKWTEKAVLEVTGRRLKYVRPPYGDIDNRVRFVLKKLGYTVVNWSGDDFGTDDWKLPDDITETEIVDKFTESLDKYIAGSRSKGIISLEHDFDVPMIDLARKLVPLGRARNITITSVAGCQRDHYPYQRVHHH</sequence>
<dbReference type="GO" id="GO:0046872">
    <property type="term" value="F:metal ion binding"/>
    <property type="evidence" value="ECO:0007669"/>
    <property type="project" value="UniProtKB-KW"/>
</dbReference>
<dbReference type="OrthoDB" id="407355at2759"/>
<dbReference type="Pfam" id="PF01522">
    <property type="entry name" value="Polysacc_deac_1"/>
    <property type="match status" value="1"/>
</dbReference>
<evidence type="ECO:0000259" key="4">
    <source>
        <dbReference type="PROSITE" id="PS51677"/>
    </source>
</evidence>
<proteinExistence type="predicted"/>
<accession>A0A9P6QFY7</accession>
<dbReference type="InterPro" id="IPR011330">
    <property type="entry name" value="Glyco_hydro/deAcase_b/a-brl"/>
</dbReference>
<dbReference type="Proteomes" id="UP000726737">
    <property type="component" value="Unassembled WGS sequence"/>
</dbReference>
<evidence type="ECO:0000256" key="1">
    <source>
        <dbReference type="ARBA" id="ARBA00022723"/>
    </source>
</evidence>
<dbReference type="PANTHER" id="PTHR10587">
    <property type="entry name" value="GLYCOSYL TRANSFERASE-RELATED"/>
    <property type="match status" value="1"/>
</dbReference>
<evidence type="ECO:0000256" key="2">
    <source>
        <dbReference type="ARBA" id="ARBA00022801"/>
    </source>
</evidence>
<keyword evidence="1" id="KW-0479">Metal-binding</keyword>
<dbReference type="GO" id="GO:0009272">
    <property type="term" value="P:fungal-type cell wall biogenesis"/>
    <property type="evidence" value="ECO:0007669"/>
    <property type="project" value="UniProtKB-ARBA"/>
</dbReference>